<keyword evidence="2" id="KW-1277">Toxin-antitoxin system</keyword>
<dbReference type="PANTHER" id="PTHR38781:SF1">
    <property type="entry name" value="ANTITOXIN DINJ-RELATED"/>
    <property type="match status" value="1"/>
</dbReference>
<protein>
    <recommendedName>
        <fullName evidence="4">Type II toxin-antitoxin system RelB/DinJ family antitoxin</fullName>
    </recommendedName>
</protein>
<dbReference type="InterPro" id="IPR026262">
    <property type="entry name" value="DinJ"/>
</dbReference>
<dbReference type="GO" id="GO:0000987">
    <property type="term" value="F:cis-regulatory region sequence-specific DNA binding"/>
    <property type="evidence" value="ECO:0007669"/>
    <property type="project" value="InterPro"/>
</dbReference>
<evidence type="ECO:0000256" key="2">
    <source>
        <dbReference type="ARBA" id="ARBA00022649"/>
    </source>
</evidence>
<accession>A0AAT9FLJ3</accession>
<dbReference type="GO" id="GO:0006351">
    <property type="term" value="P:DNA-templated transcription"/>
    <property type="evidence" value="ECO:0007669"/>
    <property type="project" value="TreeGrafter"/>
</dbReference>
<dbReference type="GO" id="GO:0044010">
    <property type="term" value="P:single-species biofilm formation"/>
    <property type="evidence" value="ECO:0007669"/>
    <property type="project" value="InterPro"/>
</dbReference>
<dbReference type="GO" id="GO:0015643">
    <property type="term" value="F:toxic substance binding"/>
    <property type="evidence" value="ECO:0007669"/>
    <property type="project" value="InterPro"/>
</dbReference>
<evidence type="ECO:0000256" key="1">
    <source>
        <dbReference type="ARBA" id="ARBA00010562"/>
    </source>
</evidence>
<dbReference type="PANTHER" id="PTHR38781">
    <property type="entry name" value="ANTITOXIN DINJ-RELATED"/>
    <property type="match status" value="1"/>
</dbReference>
<evidence type="ECO:0008006" key="4">
    <source>
        <dbReference type="Google" id="ProtNLM"/>
    </source>
</evidence>
<dbReference type="NCBIfam" id="TIGR02384">
    <property type="entry name" value="RelB_DinJ"/>
    <property type="match status" value="1"/>
</dbReference>
<comment type="similarity">
    <text evidence="1">Belongs to the RelB/DinJ antitoxin family.</text>
</comment>
<dbReference type="Pfam" id="PF04221">
    <property type="entry name" value="RelB"/>
    <property type="match status" value="1"/>
</dbReference>
<dbReference type="KEGG" id="osu:NT6N_18540"/>
<dbReference type="GO" id="GO:0006355">
    <property type="term" value="P:regulation of DNA-templated transcription"/>
    <property type="evidence" value="ECO:0007669"/>
    <property type="project" value="InterPro"/>
</dbReference>
<dbReference type="PIRSF" id="PIRSF003108">
    <property type="entry name" value="DinJ"/>
    <property type="match status" value="1"/>
</dbReference>
<sequence length="85" mass="9466">MSQTSVIHARIDPDTKAATEKVLETLGMTPTEAIRLLYRQIALRGEFPVELRIPNVETAVALSKAEKGEDCESFDNAEDLFASWE</sequence>
<dbReference type="Gene3D" id="1.10.1220.10">
    <property type="entry name" value="Met repressor-like"/>
    <property type="match status" value="1"/>
</dbReference>
<evidence type="ECO:0000313" key="3">
    <source>
        <dbReference type="EMBL" id="BDS06814.1"/>
    </source>
</evidence>
<dbReference type="AlphaFoldDB" id="A0AAT9FLJ3"/>
<organism evidence="3">
    <name type="scientific">Oceaniferula spumae</name>
    <dbReference type="NCBI Taxonomy" id="2979115"/>
    <lineage>
        <taxon>Bacteria</taxon>
        <taxon>Pseudomonadati</taxon>
        <taxon>Verrucomicrobiota</taxon>
        <taxon>Verrucomicrobiia</taxon>
        <taxon>Verrucomicrobiales</taxon>
        <taxon>Verrucomicrobiaceae</taxon>
        <taxon>Oceaniferula</taxon>
    </lineage>
</organism>
<dbReference type="InterPro" id="IPR013321">
    <property type="entry name" value="Arc_rbn_hlx_hlx"/>
</dbReference>
<name>A0AAT9FLJ3_9BACT</name>
<dbReference type="EMBL" id="AP026866">
    <property type="protein sequence ID" value="BDS06814.1"/>
    <property type="molecule type" value="Genomic_DNA"/>
</dbReference>
<reference evidence="3" key="1">
    <citation type="submission" date="2024-07" db="EMBL/GenBank/DDBJ databases">
        <title>Complete genome sequence of Verrucomicrobiaceae bacterium NT6N.</title>
        <authorList>
            <person name="Huang C."/>
            <person name="Takami H."/>
            <person name="Hamasaki K."/>
        </authorList>
    </citation>
    <scope>NUCLEOTIDE SEQUENCE</scope>
    <source>
        <strain evidence="3">NT6N</strain>
    </source>
</reference>
<proteinExistence type="inferred from homology"/>
<gene>
    <name evidence="3" type="ORF">NT6N_18540</name>
</gene>
<dbReference type="InterPro" id="IPR007337">
    <property type="entry name" value="RelB/DinJ"/>
</dbReference>